<dbReference type="GO" id="GO:0006508">
    <property type="term" value="P:proteolysis"/>
    <property type="evidence" value="ECO:0007669"/>
    <property type="project" value="InterPro"/>
</dbReference>
<dbReference type="Proteomes" id="UP000239800">
    <property type="component" value="Unassembled WGS sequence"/>
</dbReference>
<dbReference type="InterPro" id="IPR008257">
    <property type="entry name" value="Pept_M19"/>
</dbReference>
<dbReference type="Gene3D" id="3.20.20.140">
    <property type="entry name" value="Metal-dependent hydrolases"/>
    <property type="match status" value="1"/>
</dbReference>
<comment type="caution">
    <text evidence="1">The sequence shown here is derived from an EMBL/GenBank/DDBJ whole genome shotgun (WGS) entry which is preliminary data.</text>
</comment>
<gene>
    <name evidence="1" type="ORF">BST85_05225</name>
</gene>
<name>A0A2S7KP07_9FLAO</name>
<keyword evidence="2" id="KW-1185">Reference proteome</keyword>
<evidence type="ECO:0000313" key="2">
    <source>
        <dbReference type="Proteomes" id="UP000239800"/>
    </source>
</evidence>
<evidence type="ECO:0000313" key="1">
    <source>
        <dbReference type="EMBL" id="PQB04364.1"/>
    </source>
</evidence>
<dbReference type="AlphaFoldDB" id="A0A2S7KP07"/>
<dbReference type="EMBL" id="MQUB01000001">
    <property type="protein sequence ID" value="PQB04364.1"/>
    <property type="molecule type" value="Genomic_DNA"/>
</dbReference>
<dbReference type="InterPro" id="IPR032466">
    <property type="entry name" value="Metal_Hydrolase"/>
</dbReference>
<proteinExistence type="predicted"/>
<sequence length="437" mass="50186">MKGFGKSFKYVPTGQNPLDPSKRNSIWRQKKPNVGQKLVNRLVTLTKFTQTDMTTLAKADVDLVVISLYPFEKHFLSRRILGWKGLTDLLVNLAAGISQKRIDHVLRHRDYFQDLLDELNYYKQLDNQVVKIDGIFYTYRLVSSFAEIETNRGLSVGNKRIINLVTSIEGAHVLNTGLEMDQDTADPDEVMENLAAIKSWEHRPLFMTFAHHFYNELCGHAPSISLSLIKENQIRGLDADFTPLGLKVLKEMLNEQSGARILIDVKHMSIASRQTYYQLLDQEYPNEDIPIVASHGAVNGWRSLTDQRSDYPNRTQWFNPVSINFSDREVVRIARSNGLLGIQLDERRIGNKKAVKASKRFWPNKRKQLNRKALLVWRQIEHMAEVLDHNDLFAWGIQCIGSDFDGIVDPINGLWTATNIKDLEEELLNHANDYLAR</sequence>
<accession>A0A2S7KP07</accession>
<dbReference type="GO" id="GO:0070573">
    <property type="term" value="F:metallodipeptidase activity"/>
    <property type="evidence" value="ECO:0007669"/>
    <property type="project" value="InterPro"/>
</dbReference>
<organism evidence="1 2">
    <name type="scientific">Aureitalea marina</name>
    <dbReference type="NCBI Taxonomy" id="930804"/>
    <lineage>
        <taxon>Bacteria</taxon>
        <taxon>Pseudomonadati</taxon>
        <taxon>Bacteroidota</taxon>
        <taxon>Flavobacteriia</taxon>
        <taxon>Flavobacteriales</taxon>
        <taxon>Flavobacteriaceae</taxon>
        <taxon>Aureitalea</taxon>
    </lineage>
</organism>
<reference evidence="1 2" key="1">
    <citation type="submission" date="2016-11" db="EMBL/GenBank/DDBJ databases">
        <title>Trade-off between light-utilization and light-protection in marine flavobacteria.</title>
        <authorList>
            <person name="Kumagai Y."/>
        </authorList>
    </citation>
    <scope>NUCLEOTIDE SEQUENCE [LARGE SCALE GENOMIC DNA]</scope>
    <source>
        <strain evidence="1 2">NBRC 107741</strain>
    </source>
</reference>
<dbReference type="Pfam" id="PF01244">
    <property type="entry name" value="Peptidase_M19"/>
    <property type="match status" value="1"/>
</dbReference>
<evidence type="ECO:0008006" key="3">
    <source>
        <dbReference type="Google" id="ProtNLM"/>
    </source>
</evidence>
<protein>
    <recommendedName>
        <fullName evidence="3">Peptidase M19</fullName>
    </recommendedName>
</protein>
<dbReference type="SUPFAM" id="SSF51556">
    <property type="entry name" value="Metallo-dependent hydrolases"/>
    <property type="match status" value="1"/>
</dbReference>